<proteinExistence type="inferred from homology"/>
<evidence type="ECO:0000256" key="1">
    <source>
        <dbReference type="HAMAP-Rule" id="MF_00800"/>
    </source>
</evidence>
<evidence type="ECO:0000313" key="2">
    <source>
        <dbReference type="EMBL" id="AIG42828.1"/>
    </source>
</evidence>
<gene>
    <name evidence="2" type="ORF">ID09_01610</name>
</gene>
<dbReference type="Pfam" id="PF04260">
    <property type="entry name" value="DUF436"/>
    <property type="match status" value="1"/>
</dbReference>
<dbReference type="RefSeq" id="WP_024390701.1">
    <property type="nucleotide sequence ID" value="NZ_ALLE01000024.1"/>
</dbReference>
<dbReference type="AlphaFoldDB" id="A0A075SG86"/>
<sequence>MSLREIKDQTQQVVQEVLELSNLQKGQIFVLGLSSSEVIGGHIGKNSSLEVGEVVVETILEILEPKGIYLAVQGCEHLNRALVVERELAIQKDLEIVNVLPTLHAGGSGQLAAFKYMKDPVEVEFITAQAGVDIGDTAIGMHIKHVQVPLRQSLREIGQAHVTALASRPKLIGGARAAYQEDKIRKGS</sequence>
<dbReference type="NCBIfam" id="TIGR01440">
    <property type="entry name" value="TIGR01440 family protein"/>
    <property type="match status" value="1"/>
</dbReference>
<dbReference type="PATRIC" id="fig|1214179.4.peg.295"/>
<name>A0A075SG86_STRSU</name>
<organism evidence="2 3">
    <name type="scientific">Streptococcus suis 6407</name>
    <dbReference type="NCBI Taxonomy" id="1214179"/>
    <lineage>
        <taxon>Bacteria</taxon>
        <taxon>Bacillati</taxon>
        <taxon>Bacillota</taxon>
        <taxon>Bacilli</taxon>
        <taxon>Lactobacillales</taxon>
        <taxon>Streptococcaceae</taxon>
        <taxon>Streptococcus</taxon>
    </lineage>
</organism>
<dbReference type="HAMAP" id="MF_00800">
    <property type="entry name" value="UPF0340"/>
    <property type="match status" value="1"/>
</dbReference>
<dbReference type="PIRSF" id="PIRSF007510">
    <property type="entry name" value="UCP007510"/>
    <property type="match status" value="1"/>
</dbReference>
<protein>
    <recommendedName>
        <fullName evidence="1">UPF0340 protein ID09_01610</fullName>
    </recommendedName>
</protein>
<dbReference type="SUPFAM" id="SSF110710">
    <property type="entry name" value="TTHA0583/YokD-like"/>
    <property type="match status" value="1"/>
</dbReference>
<dbReference type="Gene3D" id="3.40.50.10360">
    <property type="entry name" value="Hypothetical protein TT1679"/>
    <property type="match status" value="1"/>
</dbReference>
<dbReference type="HOGENOM" id="CLU_106658_0_0_9"/>
<reference evidence="2 3" key="1">
    <citation type="journal article" date="2014" name="Genome Announc.">
        <title>Whole-Genome Sequence of Streptococcus suis Serotype 4 Reference Strain 6407.</title>
        <authorList>
            <person name="Wang K."/>
            <person name="Chen J."/>
            <person name="Yao H."/>
            <person name="Lu C."/>
        </authorList>
    </citation>
    <scope>NUCLEOTIDE SEQUENCE [LARGE SCALE GENOMIC DNA]</scope>
    <source>
        <strain evidence="2">6407</strain>
    </source>
</reference>
<dbReference type="InterPro" id="IPR006340">
    <property type="entry name" value="DUF436"/>
</dbReference>
<accession>A0A075SG86</accession>
<dbReference type="Proteomes" id="UP000028185">
    <property type="component" value="Chromosome"/>
</dbReference>
<dbReference type="InterPro" id="IPR028345">
    <property type="entry name" value="Antibiotic_NAT-like"/>
</dbReference>
<dbReference type="EMBL" id="CP008921">
    <property type="protein sequence ID" value="AIG42828.1"/>
    <property type="molecule type" value="Genomic_DNA"/>
</dbReference>
<evidence type="ECO:0000313" key="3">
    <source>
        <dbReference type="Proteomes" id="UP000028185"/>
    </source>
</evidence>
<comment type="similarity">
    <text evidence="1">Belongs to the UPF0340 family.</text>
</comment>